<feature type="signal peptide" evidence="1">
    <location>
        <begin position="1"/>
        <end position="22"/>
    </location>
</feature>
<gene>
    <name evidence="3" type="primary">proX_2</name>
    <name evidence="3" type="ORF">TRL7639_04464</name>
</gene>
<dbReference type="Pfam" id="PF04069">
    <property type="entry name" value="OpuAC"/>
    <property type="match status" value="1"/>
</dbReference>
<dbReference type="Proteomes" id="UP000193077">
    <property type="component" value="Unassembled WGS sequence"/>
</dbReference>
<name>A0A1Y5TVF8_9RHOB</name>
<evidence type="ECO:0000256" key="1">
    <source>
        <dbReference type="SAM" id="SignalP"/>
    </source>
</evidence>
<evidence type="ECO:0000259" key="2">
    <source>
        <dbReference type="Pfam" id="PF04069"/>
    </source>
</evidence>
<evidence type="ECO:0000313" key="3">
    <source>
        <dbReference type="EMBL" id="SLN73797.1"/>
    </source>
</evidence>
<dbReference type="Gene3D" id="3.10.105.10">
    <property type="entry name" value="Dipeptide-binding Protein, Domain 3"/>
    <property type="match status" value="2"/>
</dbReference>
<keyword evidence="1" id="KW-0732">Signal</keyword>
<feature type="domain" description="ABC-type glycine betaine transport system substrate-binding" evidence="2">
    <location>
        <begin position="25"/>
        <end position="308"/>
    </location>
</feature>
<evidence type="ECO:0000313" key="4">
    <source>
        <dbReference type="Proteomes" id="UP000193077"/>
    </source>
</evidence>
<dbReference type="GO" id="GO:0043190">
    <property type="term" value="C:ATP-binding cassette (ABC) transporter complex"/>
    <property type="evidence" value="ECO:0007669"/>
    <property type="project" value="InterPro"/>
</dbReference>
<dbReference type="AlphaFoldDB" id="A0A1Y5TVF8"/>
<dbReference type="EMBL" id="FWFO01000008">
    <property type="protein sequence ID" value="SLN73797.1"/>
    <property type="molecule type" value="Genomic_DNA"/>
</dbReference>
<organism evidence="3 4">
    <name type="scientific">Falsiruegeria litorea R37</name>
    <dbReference type="NCBI Taxonomy" id="1200284"/>
    <lineage>
        <taxon>Bacteria</taxon>
        <taxon>Pseudomonadati</taxon>
        <taxon>Pseudomonadota</taxon>
        <taxon>Alphaproteobacteria</taxon>
        <taxon>Rhodobacterales</taxon>
        <taxon>Roseobacteraceae</taxon>
        <taxon>Falsiruegeria</taxon>
    </lineage>
</organism>
<dbReference type="SUPFAM" id="SSF53850">
    <property type="entry name" value="Periplasmic binding protein-like II"/>
    <property type="match status" value="1"/>
</dbReference>
<proteinExistence type="predicted"/>
<sequence>MKTLTTLAASLALTLAATGAMAQEKVMVGEPSWPGAKIMSRVIGQIIETRLGGEAGYAPGANAVIFAAMDGGRGDIDVHPDVWLPNQSSFTDEYVDQKGSVALSSGSYEGRAGFCTPTYMADKHNMKSIFDLATPMAQELYDTNGDGKGEIWVGASGWASTNVHKVKVRDYGIETFLEPSTEDETVFYSRLKDAVDQEQGVVFYCYSPHYVHALYDVTMIEEPEHDPATYKIVQPDQDADWYNKSSITTGDQVKTVTVAYSKSLEERNPAAASFLSQIDMDADELSQLTYQVVIQGKDIDAAVSDWLAANGDTVDGWLGLN</sequence>
<accession>A0A1Y5TVF8</accession>
<protein>
    <submittedName>
        <fullName evidence="3">Glycine betaine-binding periplasmic protein</fullName>
    </submittedName>
</protein>
<dbReference type="Gene3D" id="3.40.190.100">
    <property type="entry name" value="Glycine betaine-binding periplasmic protein, domain 2"/>
    <property type="match status" value="1"/>
</dbReference>
<dbReference type="RefSeq" id="WP_085798101.1">
    <property type="nucleotide sequence ID" value="NZ_FWFO01000008.1"/>
</dbReference>
<dbReference type="GO" id="GO:0022857">
    <property type="term" value="F:transmembrane transporter activity"/>
    <property type="evidence" value="ECO:0007669"/>
    <property type="project" value="InterPro"/>
</dbReference>
<dbReference type="OrthoDB" id="9787902at2"/>
<dbReference type="InterPro" id="IPR007210">
    <property type="entry name" value="ABC_Gly_betaine_transp_sub-bd"/>
</dbReference>
<reference evidence="3 4" key="1">
    <citation type="submission" date="2017-03" db="EMBL/GenBank/DDBJ databases">
        <authorList>
            <person name="Afonso C.L."/>
            <person name="Miller P.J."/>
            <person name="Scott M.A."/>
            <person name="Spackman E."/>
            <person name="Goraichik I."/>
            <person name="Dimitrov K.M."/>
            <person name="Suarez D.L."/>
            <person name="Swayne D.E."/>
        </authorList>
    </citation>
    <scope>NUCLEOTIDE SEQUENCE [LARGE SCALE GENOMIC DNA]</scope>
    <source>
        <strain evidence="3 4">CECT 7639</strain>
    </source>
</reference>
<keyword evidence="4" id="KW-1185">Reference proteome</keyword>
<feature type="chain" id="PRO_5011966574" evidence="1">
    <location>
        <begin position="23"/>
        <end position="321"/>
    </location>
</feature>
<dbReference type="CDD" id="cd13642">
    <property type="entry name" value="PBP2_BCP_1"/>
    <property type="match status" value="1"/>
</dbReference>